<accession>A0AAV4WHS4</accession>
<keyword evidence="8" id="KW-0067">ATP-binding</keyword>
<keyword evidence="10" id="KW-0411">Iron-sulfur</keyword>
<comment type="similarity">
    <text evidence="3">Belongs to the DEAD box helicase family. DEAH subfamily. DDX11/CHL1 sub-subfamily.</text>
</comment>
<evidence type="ECO:0000256" key="13">
    <source>
        <dbReference type="SAM" id="MobiDB-lite"/>
    </source>
</evidence>
<evidence type="ECO:0000256" key="5">
    <source>
        <dbReference type="ARBA" id="ARBA00022741"/>
    </source>
</evidence>
<comment type="cofactor">
    <cofactor evidence="1">
        <name>[4Fe-4S] cluster</name>
        <dbReference type="ChEBI" id="CHEBI:49883"/>
    </cofactor>
</comment>
<dbReference type="Proteomes" id="UP001054945">
    <property type="component" value="Unassembled WGS sequence"/>
</dbReference>
<dbReference type="GO" id="GO:0051536">
    <property type="term" value="F:iron-sulfur cluster binding"/>
    <property type="evidence" value="ECO:0007669"/>
    <property type="project" value="UniProtKB-KW"/>
</dbReference>
<dbReference type="PANTHER" id="PTHR11472">
    <property type="entry name" value="DNA REPAIR DEAD HELICASE RAD3/XP-D SUBFAMILY MEMBER"/>
    <property type="match status" value="1"/>
</dbReference>
<dbReference type="InterPro" id="IPR027417">
    <property type="entry name" value="P-loop_NTPase"/>
</dbReference>
<protein>
    <recommendedName>
        <fullName evidence="14">Helicase ATP-binding domain-containing protein</fullName>
    </recommendedName>
</protein>
<comment type="caution">
    <text evidence="15">The sequence shown here is derived from an EMBL/GenBank/DDBJ whole genome shotgun (WGS) entry which is preliminary data.</text>
</comment>
<dbReference type="AlphaFoldDB" id="A0AAV4WHS4"/>
<evidence type="ECO:0000256" key="8">
    <source>
        <dbReference type="ARBA" id="ARBA00022840"/>
    </source>
</evidence>
<evidence type="ECO:0000256" key="2">
    <source>
        <dbReference type="ARBA" id="ARBA00004123"/>
    </source>
</evidence>
<dbReference type="Gene3D" id="3.40.50.300">
    <property type="entry name" value="P-loop containing nucleotide triphosphate hydrolases"/>
    <property type="match status" value="2"/>
</dbReference>
<name>A0AAV4WHS4_CAEEX</name>
<evidence type="ECO:0000256" key="9">
    <source>
        <dbReference type="ARBA" id="ARBA00023004"/>
    </source>
</evidence>
<dbReference type="GO" id="GO:0006139">
    <property type="term" value="P:nucleobase-containing compound metabolic process"/>
    <property type="evidence" value="ECO:0007669"/>
    <property type="project" value="InterPro"/>
</dbReference>
<proteinExistence type="inferred from homology"/>
<dbReference type="InterPro" id="IPR013020">
    <property type="entry name" value="Rad3/Chl1-like"/>
</dbReference>
<dbReference type="NCBIfam" id="TIGR00604">
    <property type="entry name" value="rad3"/>
    <property type="match status" value="1"/>
</dbReference>
<dbReference type="GO" id="GO:0016818">
    <property type="term" value="F:hydrolase activity, acting on acid anhydrides, in phosphorus-containing anhydrides"/>
    <property type="evidence" value="ECO:0007669"/>
    <property type="project" value="InterPro"/>
</dbReference>
<keyword evidence="5" id="KW-0547">Nucleotide-binding</keyword>
<dbReference type="GO" id="GO:0003678">
    <property type="term" value="F:DNA helicase activity"/>
    <property type="evidence" value="ECO:0007669"/>
    <property type="project" value="InterPro"/>
</dbReference>
<gene>
    <name evidence="15" type="primary">ddx11</name>
    <name evidence="15" type="ORF">CEXT_165871</name>
</gene>
<dbReference type="InterPro" id="IPR006554">
    <property type="entry name" value="Helicase-like_DEXD_c2"/>
</dbReference>
<evidence type="ECO:0000256" key="11">
    <source>
        <dbReference type="ARBA" id="ARBA00023235"/>
    </source>
</evidence>
<dbReference type="InterPro" id="IPR014013">
    <property type="entry name" value="Helic_SF1/SF2_ATP-bd_DinG/Rad3"/>
</dbReference>
<dbReference type="GO" id="GO:0034085">
    <property type="term" value="P:establishment of sister chromatid cohesion"/>
    <property type="evidence" value="ECO:0007669"/>
    <property type="project" value="TreeGrafter"/>
</dbReference>
<dbReference type="InterPro" id="IPR010614">
    <property type="entry name" value="RAD3-like_helicase_DEAD"/>
</dbReference>
<evidence type="ECO:0000256" key="10">
    <source>
        <dbReference type="ARBA" id="ARBA00023014"/>
    </source>
</evidence>
<dbReference type="SMART" id="SM00491">
    <property type="entry name" value="HELICc2"/>
    <property type="match status" value="1"/>
</dbReference>
<keyword evidence="12" id="KW-0539">Nucleus</keyword>
<dbReference type="GO" id="GO:0046872">
    <property type="term" value="F:metal ion binding"/>
    <property type="evidence" value="ECO:0007669"/>
    <property type="project" value="UniProtKB-KW"/>
</dbReference>
<evidence type="ECO:0000256" key="6">
    <source>
        <dbReference type="ARBA" id="ARBA00022801"/>
    </source>
</evidence>
<dbReference type="InterPro" id="IPR006555">
    <property type="entry name" value="ATP-dep_Helicase_C"/>
</dbReference>
<dbReference type="CDD" id="cd18788">
    <property type="entry name" value="SF2_C_XPD"/>
    <property type="match status" value="1"/>
</dbReference>
<evidence type="ECO:0000313" key="15">
    <source>
        <dbReference type="EMBL" id="GIY82202.1"/>
    </source>
</evidence>
<organism evidence="15 16">
    <name type="scientific">Caerostris extrusa</name>
    <name type="common">Bark spider</name>
    <name type="synonym">Caerostris bankana</name>
    <dbReference type="NCBI Taxonomy" id="172846"/>
    <lineage>
        <taxon>Eukaryota</taxon>
        <taxon>Metazoa</taxon>
        <taxon>Ecdysozoa</taxon>
        <taxon>Arthropoda</taxon>
        <taxon>Chelicerata</taxon>
        <taxon>Arachnida</taxon>
        <taxon>Araneae</taxon>
        <taxon>Araneomorphae</taxon>
        <taxon>Entelegynae</taxon>
        <taxon>Araneoidea</taxon>
        <taxon>Araneidae</taxon>
        <taxon>Caerostris</taxon>
    </lineage>
</organism>
<keyword evidence="11" id="KW-0413">Isomerase</keyword>
<sequence>MAESISFPFPFNPYDVQEAFMKNLYNVLDKSEIGIFESPTGTDKTENSEDDWFNSFLEKQEKSHKLQDAKEEYKFLTEYEEKIRKLKSSKQHKKVLGTKSGTPAFKRKKVNDNEGSDNPSEEDFIIDDVQNNEDEDDTETSKDDKKHVLKIYYASRTHSQLAQFLGEIQRSPYKDQVTVTTLSSRANFCINESVSKLRNLSLINEHCIDMQRKKSGKKCPYFKNLADLQDSVLSAVRDIEDIVELGRDLKSCPYYATRHVISDAEIVLLPYNVILHKPTRDAYGIVLKNNILIIDEAHNLVEALNNMYSSEISGMTLKQTYWQINSYLEIYQTRFSQENKRFIKLILQVSNAFIKFLSSNHCKTSGIISISDFISLTETGNVNMFELNKYIENSLICQKVHGFTTARIAKGMTPSHDQMKSEKTSKKCGTTSFLSQIKSMQNNTNLKNMQNNTNTKTIQIKENKENNYQYKSSAIFNFAEFLKTLTSPTTDGRILINKSTTMEQSSLKFLHLNPASHFHDIVQDARSVVVAGGTMQPVSEFTEQLFMPAGVPLERISLFSCGHVIPPENLLTIGLGTGPCGKMLDFTFKSRQLPETVKELGSVLLNISNAIRGGVVCFFPSYDYEDFIHTELTKSKILQSIEKKYKIFREPKLSSDVDKILSDYSKCIFMACSPNQPKTAISGAILFSVVGGKMSEGINFSDDLGRCVIMVGLPYPNKFSVELKEKMKYLNQNMSSSNGKSAGDIYYNNLCMKAVNQSIGRAIRHKNDYASIILLDHRYNNSSVKELLPSWIVKSLTFHPKFGSAYMNLRKFFCFESEN</sequence>
<keyword evidence="4" id="KW-0479">Metal-binding</keyword>
<keyword evidence="7" id="KW-0347">Helicase</keyword>
<dbReference type="InterPro" id="IPR045028">
    <property type="entry name" value="DinG/Rad3-like"/>
</dbReference>
<dbReference type="Pfam" id="PF13307">
    <property type="entry name" value="Helicase_C_2"/>
    <property type="match status" value="1"/>
</dbReference>
<evidence type="ECO:0000259" key="14">
    <source>
        <dbReference type="PROSITE" id="PS51193"/>
    </source>
</evidence>
<reference evidence="15 16" key="1">
    <citation type="submission" date="2021-06" db="EMBL/GenBank/DDBJ databases">
        <title>Caerostris extrusa draft genome.</title>
        <authorList>
            <person name="Kono N."/>
            <person name="Arakawa K."/>
        </authorList>
    </citation>
    <scope>NUCLEOTIDE SEQUENCE [LARGE SCALE GENOMIC DNA]</scope>
</reference>
<comment type="subcellular location">
    <subcellularLocation>
        <location evidence="2">Nucleus</location>
    </subcellularLocation>
</comment>
<dbReference type="FunFam" id="3.40.50.300:FF:001250">
    <property type="entry name" value="Putative ATP-dependent RNA helicase DDX11"/>
    <property type="match status" value="1"/>
</dbReference>
<keyword evidence="6" id="KW-0378">Hydrolase</keyword>
<feature type="compositionally biased region" description="Acidic residues" evidence="13">
    <location>
        <begin position="119"/>
        <end position="138"/>
    </location>
</feature>
<feature type="domain" description="Helicase ATP-binding" evidence="14">
    <location>
        <begin position="3"/>
        <end position="347"/>
    </location>
</feature>
<evidence type="ECO:0000256" key="4">
    <source>
        <dbReference type="ARBA" id="ARBA00022723"/>
    </source>
</evidence>
<feature type="region of interest" description="Disordered" evidence="13">
    <location>
        <begin position="90"/>
        <end position="143"/>
    </location>
</feature>
<dbReference type="GO" id="GO:0003677">
    <property type="term" value="F:DNA binding"/>
    <property type="evidence" value="ECO:0007669"/>
    <property type="project" value="InterPro"/>
</dbReference>
<dbReference type="GO" id="GO:0005634">
    <property type="term" value="C:nucleus"/>
    <property type="evidence" value="ECO:0007669"/>
    <property type="project" value="UniProtKB-SubCell"/>
</dbReference>
<dbReference type="GO" id="GO:0005524">
    <property type="term" value="F:ATP binding"/>
    <property type="evidence" value="ECO:0007669"/>
    <property type="project" value="UniProtKB-KW"/>
</dbReference>
<keyword evidence="16" id="KW-1185">Reference proteome</keyword>
<dbReference type="EMBL" id="BPLR01016220">
    <property type="protein sequence ID" value="GIY82202.1"/>
    <property type="molecule type" value="Genomic_DNA"/>
</dbReference>
<keyword evidence="9" id="KW-0408">Iron</keyword>
<dbReference type="PANTHER" id="PTHR11472:SF41">
    <property type="entry name" value="ATP-DEPENDENT DNA HELICASE DDX11-RELATED"/>
    <property type="match status" value="1"/>
</dbReference>
<evidence type="ECO:0000256" key="7">
    <source>
        <dbReference type="ARBA" id="ARBA00022806"/>
    </source>
</evidence>
<dbReference type="PROSITE" id="PS51193">
    <property type="entry name" value="HELICASE_ATP_BIND_2"/>
    <property type="match status" value="1"/>
</dbReference>
<dbReference type="Pfam" id="PF06733">
    <property type="entry name" value="DEAD_2"/>
    <property type="match status" value="1"/>
</dbReference>
<evidence type="ECO:0000256" key="3">
    <source>
        <dbReference type="ARBA" id="ARBA00008435"/>
    </source>
</evidence>
<evidence type="ECO:0000313" key="16">
    <source>
        <dbReference type="Proteomes" id="UP001054945"/>
    </source>
</evidence>
<dbReference type="SMART" id="SM00488">
    <property type="entry name" value="DEXDc2"/>
    <property type="match status" value="1"/>
</dbReference>
<evidence type="ECO:0000256" key="12">
    <source>
        <dbReference type="ARBA" id="ARBA00023242"/>
    </source>
</evidence>
<evidence type="ECO:0000256" key="1">
    <source>
        <dbReference type="ARBA" id="ARBA00001966"/>
    </source>
</evidence>